<comment type="caution">
    <text evidence="2">The sequence shown here is derived from an EMBL/GenBank/DDBJ whole genome shotgun (WGS) entry which is preliminary data.</text>
</comment>
<reference evidence="2 3" key="1">
    <citation type="submission" date="2015-06" db="EMBL/GenBank/DDBJ databases">
        <title>Expansion of signal transduction pathways in fungi by whole-genome duplication.</title>
        <authorList>
            <consortium name="DOE Joint Genome Institute"/>
            <person name="Corrochano L.M."/>
            <person name="Kuo A."/>
            <person name="Marcet-Houben M."/>
            <person name="Polaino S."/>
            <person name="Salamov A."/>
            <person name="Villalobos J.M."/>
            <person name="Alvarez M.I."/>
            <person name="Avalos J."/>
            <person name="Benito E.P."/>
            <person name="Benoit I."/>
            <person name="Burger G."/>
            <person name="Camino L.P."/>
            <person name="Canovas D."/>
            <person name="Cerda-Olmedo E."/>
            <person name="Cheng J.-F."/>
            <person name="Dominguez A."/>
            <person name="Elias M."/>
            <person name="Eslava A.P."/>
            <person name="Glaser F."/>
            <person name="Grimwood J."/>
            <person name="Gutierrez G."/>
            <person name="Heitman J."/>
            <person name="Henrissat B."/>
            <person name="Iturriaga E.A."/>
            <person name="Lang B.F."/>
            <person name="Lavin J.L."/>
            <person name="Lee S."/>
            <person name="Li W."/>
            <person name="Lindquist E."/>
            <person name="Lopez-Garcia S."/>
            <person name="Luque E.M."/>
            <person name="Marcos A.T."/>
            <person name="Martin J."/>
            <person name="Mccluskey K."/>
            <person name="Medina H.R."/>
            <person name="Miralles-Duran A."/>
            <person name="Miyazaki A."/>
            <person name="Munoz-Torres E."/>
            <person name="Oguiza J.A."/>
            <person name="Ohm R."/>
            <person name="Olmedo M."/>
            <person name="Orejas M."/>
            <person name="Ortiz-Castellanos L."/>
            <person name="Pisabarro A.G."/>
            <person name="Rodriguez-Romero J."/>
            <person name="Ruiz-Herrera J."/>
            <person name="Ruiz-Vazquez R."/>
            <person name="Sanz C."/>
            <person name="Schackwitz W."/>
            <person name="Schmutz J."/>
            <person name="Shahriari M."/>
            <person name="Shelest E."/>
            <person name="Silva-Franco F."/>
            <person name="Soanes D."/>
            <person name="Syed K."/>
            <person name="Tagua V.G."/>
            <person name="Talbot N.J."/>
            <person name="Thon M."/>
            <person name="De Vries R.P."/>
            <person name="Wiebenga A."/>
            <person name="Yadav J.S."/>
            <person name="Braun E.L."/>
            <person name="Baker S."/>
            <person name="Garre V."/>
            <person name="Horwitz B."/>
            <person name="Torres-Martinez S."/>
            <person name="Idnurm A."/>
            <person name="Herrera-Estrella A."/>
            <person name="Gabaldon T."/>
            <person name="Grigoriev I.V."/>
        </authorList>
    </citation>
    <scope>NUCLEOTIDE SEQUENCE [LARGE SCALE GENOMIC DNA]</scope>
    <source>
        <strain evidence="2 3">CBS 277.49</strain>
    </source>
</reference>
<sequence length="192" mass="22412">MTPTTRNKFATQQKDATNAAPATKRKRAATPKSKKTNAVATTAADVSASAEDINQKKKRIIQDRKNDYKRRNRLRDEAFEIVYKYKANRETIWQALLSAINDFLEKNESKKISEAQVFRMCAAHYSLRFHHAMELDMTNYEETRRVGMDFYCPSARDWLIIFKKIDVSLIEQSPSEKTMLAYMEMRARKERS</sequence>
<dbReference type="Proteomes" id="UP000077051">
    <property type="component" value="Unassembled WGS sequence"/>
</dbReference>
<protein>
    <submittedName>
        <fullName evidence="2">Uncharacterized protein</fullName>
    </submittedName>
</protein>
<evidence type="ECO:0000313" key="3">
    <source>
        <dbReference type="Proteomes" id="UP000077051"/>
    </source>
</evidence>
<feature type="compositionally biased region" description="Polar residues" evidence="1">
    <location>
        <begin position="1"/>
        <end position="15"/>
    </location>
</feature>
<dbReference type="VEuPathDB" id="FungiDB:MUCCIDRAFT_82384"/>
<organism evidence="2 3">
    <name type="scientific">Mucor lusitanicus CBS 277.49</name>
    <dbReference type="NCBI Taxonomy" id="747725"/>
    <lineage>
        <taxon>Eukaryota</taxon>
        <taxon>Fungi</taxon>
        <taxon>Fungi incertae sedis</taxon>
        <taxon>Mucoromycota</taxon>
        <taxon>Mucoromycotina</taxon>
        <taxon>Mucoromycetes</taxon>
        <taxon>Mucorales</taxon>
        <taxon>Mucorineae</taxon>
        <taxon>Mucoraceae</taxon>
        <taxon>Mucor</taxon>
    </lineage>
</organism>
<dbReference type="EMBL" id="AMYB01000005">
    <property type="protein sequence ID" value="OAD02003.1"/>
    <property type="molecule type" value="Genomic_DNA"/>
</dbReference>
<feature type="region of interest" description="Disordered" evidence="1">
    <location>
        <begin position="1"/>
        <end position="53"/>
    </location>
</feature>
<gene>
    <name evidence="2" type="ORF">MUCCIDRAFT_82384</name>
</gene>
<feature type="compositionally biased region" description="Low complexity" evidence="1">
    <location>
        <begin position="36"/>
        <end position="50"/>
    </location>
</feature>
<name>A0A168K4W9_MUCCL</name>
<proteinExistence type="predicted"/>
<dbReference type="AlphaFoldDB" id="A0A168K4W9"/>
<evidence type="ECO:0000256" key="1">
    <source>
        <dbReference type="SAM" id="MobiDB-lite"/>
    </source>
</evidence>
<evidence type="ECO:0000313" key="2">
    <source>
        <dbReference type="EMBL" id="OAD02003.1"/>
    </source>
</evidence>
<feature type="compositionally biased region" description="Basic residues" evidence="1">
    <location>
        <begin position="23"/>
        <end position="35"/>
    </location>
</feature>
<keyword evidence="3" id="KW-1185">Reference proteome</keyword>
<accession>A0A168K4W9</accession>